<keyword evidence="1" id="KW-0472">Membrane</keyword>
<dbReference type="OrthoDB" id="5241668at2"/>
<evidence type="ECO:0000313" key="3">
    <source>
        <dbReference type="EMBL" id="QEO08587.1"/>
    </source>
</evidence>
<gene>
    <name evidence="3" type="ORF">FLP23_00210</name>
</gene>
<feature type="domain" description="DUF4350" evidence="2">
    <location>
        <begin position="57"/>
        <end position="231"/>
    </location>
</feature>
<proteinExistence type="predicted"/>
<dbReference type="AlphaFoldDB" id="A0A5C1Y6U8"/>
<dbReference type="Proteomes" id="UP000322159">
    <property type="component" value="Chromosome"/>
</dbReference>
<organism evidence="3 4">
    <name type="scientific">Protaetiibacter larvae</name>
    <dbReference type="NCBI Taxonomy" id="2592654"/>
    <lineage>
        <taxon>Bacteria</taxon>
        <taxon>Bacillati</taxon>
        <taxon>Actinomycetota</taxon>
        <taxon>Actinomycetes</taxon>
        <taxon>Micrococcales</taxon>
        <taxon>Microbacteriaceae</taxon>
        <taxon>Protaetiibacter</taxon>
    </lineage>
</organism>
<feature type="transmembrane region" description="Helical" evidence="1">
    <location>
        <begin position="21"/>
        <end position="44"/>
    </location>
</feature>
<reference evidence="3 4" key="1">
    <citation type="submission" date="2019-09" db="EMBL/GenBank/DDBJ databases">
        <title>Genome sequencing of strain KACC 19322.</title>
        <authorList>
            <person name="Heo J."/>
            <person name="Kim S.-J."/>
            <person name="Kim J.-S."/>
            <person name="Hong S.-B."/>
            <person name="Kwon S.-W."/>
        </authorList>
    </citation>
    <scope>NUCLEOTIDE SEQUENCE [LARGE SCALE GENOMIC DNA]</scope>
    <source>
        <strain evidence="3 4">KACC 19322</strain>
    </source>
</reference>
<protein>
    <submittedName>
        <fullName evidence="3">DUF4350 domain-containing protein</fullName>
    </submittedName>
</protein>
<accession>A0A5C1Y6U8</accession>
<name>A0A5C1Y6U8_9MICO</name>
<keyword evidence="1" id="KW-1133">Transmembrane helix</keyword>
<dbReference type="Pfam" id="PF14258">
    <property type="entry name" value="DUF4350"/>
    <property type="match status" value="1"/>
</dbReference>
<dbReference type="RefSeq" id="WP_149324020.1">
    <property type="nucleotide sequence ID" value="NZ_CP043504.1"/>
</dbReference>
<keyword evidence="1" id="KW-0812">Transmembrane</keyword>
<dbReference type="KEGG" id="lyk:FLP23_00210"/>
<keyword evidence="4" id="KW-1185">Reference proteome</keyword>
<dbReference type="InterPro" id="IPR025646">
    <property type="entry name" value="DUF4350"/>
</dbReference>
<sequence length="397" mass="42027">MTAPTTDATARTAPARRPRRLGVILVWAALAVIVVLVVLVIAAVNGGDRAGQHLRSPDDTSPAGARALAEVLRDQGIEVSVARTFAEADSAVSVDGGTDTTLLIDDDWWALGPEAYRQLSPLATRLILVLPNDEALDAVAPELGYAGFAGGPVDAACELAAAVRAGTIDAGGDSYLAPADAVRCFPSEGGGFSLVRLETGGRSVTVLGAAELLSNESIAREGNAALALGLLGETRRLVWYQPDADDLAWQPSGTLADRQADWYLPLVVLVALVAVAAAVWRGRRMGAVVVERLPVEVRASETMDGRARLYERGGARDHALDTVRAATTRRMARTLGLPRTATRDEVIAGCAAATGRDPERVRALLHTAPARDDRELVRLSDELLRLEHELGRAVRPQ</sequence>
<feature type="transmembrane region" description="Helical" evidence="1">
    <location>
        <begin position="262"/>
        <end position="280"/>
    </location>
</feature>
<dbReference type="EMBL" id="CP043504">
    <property type="protein sequence ID" value="QEO08587.1"/>
    <property type="molecule type" value="Genomic_DNA"/>
</dbReference>
<evidence type="ECO:0000313" key="4">
    <source>
        <dbReference type="Proteomes" id="UP000322159"/>
    </source>
</evidence>
<evidence type="ECO:0000259" key="2">
    <source>
        <dbReference type="Pfam" id="PF14258"/>
    </source>
</evidence>
<evidence type="ECO:0000256" key="1">
    <source>
        <dbReference type="SAM" id="Phobius"/>
    </source>
</evidence>